<evidence type="ECO:0000313" key="2">
    <source>
        <dbReference type="EMBL" id="UYV64614.1"/>
    </source>
</evidence>
<reference evidence="2 3" key="1">
    <citation type="submission" date="2022-01" db="EMBL/GenBank/DDBJ databases">
        <title>A chromosomal length assembly of Cordylochernes scorpioides.</title>
        <authorList>
            <person name="Zeh D."/>
            <person name="Zeh J."/>
        </authorList>
    </citation>
    <scope>NUCLEOTIDE SEQUENCE [LARGE SCALE GENOMIC DNA]</scope>
    <source>
        <strain evidence="2">IN4F17</strain>
        <tissue evidence="2">Whole Body</tissue>
    </source>
</reference>
<dbReference type="InterPro" id="IPR036397">
    <property type="entry name" value="RNaseH_sf"/>
</dbReference>
<feature type="region of interest" description="Disordered" evidence="1">
    <location>
        <begin position="30"/>
        <end position="58"/>
    </location>
</feature>
<proteinExistence type="predicted"/>
<protein>
    <submittedName>
        <fullName evidence="2">Uncharacterized protein</fullName>
    </submittedName>
</protein>
<dbReference type="EMBL" id="CP092865">
    <property type="protein sequence ID" value="UYV64614.1"/>
    <property type="molecule type" value="Genomic_DNA"/>
</dbReference>
<keyword evidence="3" id="KW-1185">Reference proteome</keyword>
<evidence type="ECO:0000256" key="1">
    <source>
        <dbReference type="SAM" id="MobiDB-lite"/>
    </source>
</evidence>
<feature type="compositionally biased region" description="Basic and acidic residues" evidence="1">
    <location>
        <begin position="164"/>
        <end position="189"/>
    </location>
</feature>
<accession>A0ABY6K8F8</accession>
<sequence>MEAARAFLEMHRRDGDQLFSRIVTGDESWVHHSTPETKRKSMVWKKPEESAPKKGEGHNLGRKSYGYRLLGLAAIKRKRPGLLSRKVLLVHDNPALTQLERPKRCWKTSNGKFSHIHLILRNLPHATSIFFQHSSCTLERSQDITDFPVTKSRQDSGRQGTSKQIDHCLYRKMEQGREEESKEPMKTDPDSESGGSPTFPKKETTFGKTQEIVPGQEDVTPPPPVSDVLGRLTTTLPQLSAVTGHRERWNRYDGSYKAQSFFTNYDAQADRAQLQYSTSLKKPPDLLQAPLRVTNTRASIYRYN</sequence>
<dbReference type="Proteomes" id="UP001235939">
    <property type="component" value="Chromosome 03"/>
</dbReference>
<evidence type="ECO:0000313" key="3">
    <source>
        <dbReference type="Proteomes" id="UP001235939"/>
    </source>
</evidence>
<gene>
    <name evidence="2" type="ORF">LAZ67_3001322</name>
</gene>
<feature type="region of interest" description="Disordered" evidence="1">
    <location>
        <begin position="148"/>
        <end position="206"/>
    </location>
</feature>
<organism evidence="2 3">
    <name type="scientific">Cordylochernes scorpioides</name>
    <dbReference type="NCBI Taxonomy" id="51811"/>
    <lineage>
        <taxon>Eukaryota</taxon>
        <taxon>Metazoa</taxon>
        <taxon>Ecdysozoa</taxon>
        <taxon>Arthropoda</taxon>
        <taxon>Chelicerata</taxon>
        <taxon>Arachnida</taxon>
        <taxon>Pseudoscorpiones</taxon>
        <taxon>Cheliferoidea</taxon>
        <taxon>Chernetidae</taxon>
        <taxon>Cordylochernes</taxon>
    </lineage>
</organism>
<dbReference type="Gene3D" id="3.30.420.10">
    <property type="entry name" value="Ribonuclease H-like superfamily/Ribonuclease H"/>
    <property type="match status" value="1"/>
</dbReference>
<name>A0ABY6K8F8_9ARAC</name>